<sequence>MSDRYSFSLTTFSPSGKLVQIEYALEAVASGLPSIGIKATNGVVLATEKSRSSTLSDLSSVEKISKISNNMGMVYSGFSSDSRQLVKFSRKLCQSYSRRFGKTITPISIVSEIALSMQEYTQQGGVRPYGCSLLIAGWDKSRNIPLLYQCDPSGTYFAWKATALGQNYVGTQNFLKVRYNDELELEDAIHMAILALKSNFEGVMDGNNIEIAVCDEEGFRNLTPEEISDYLSITG</sequence>
<keyword evidence="6" id="KW-1185">Reference proteome</keyword>
<dbReference type="InterPro" id="IPR001353">
    <property type="entry name" value="Proteasome_sua/b"/>
</dbReference>
<name>A0A177BF39_9BILA</name>
<proteinExistence type="inferred from homology"/>
<dbReference type="Gene3D" id="3.60.20.10">
    <property type="entry name" value="Glutamine Phosphoribosylpyrophosphate, subunit 1, domain 1"/>
    <property type="match status" value="1"/>
</dbReference>
<feature type="domain" description="Proteasome alpha-type subunits" evidence="4">
    <location>
        <begin position="5"/>
        <end position="27"/>
    </location>
</feature>
<evidence type="ECO:0000259" key="4">
    <source>
        <dbReference type="PROSITE" id="PS00388"/>
    </source>
</evidence>
<evidence type="ECO:0000256" key="3">
    <source>
        <dbReference type="RuleBase" id="RU000551"/>
    </source>
</evidence>
<organism evidence="5 6">
    <name type="scientific">Intoshia linei</name>
    <dbReference type="NCBI Taxonomy" id="1819745"/>
    <lineage>
        <taxon>Eukaryota</taxon>
        <taxon>Metazoa</taxon>
        <taxon>Spiralia</taxon>
        <taxon>Lophotrochozoa</taxon>
        <taxon>Mesozoa</taxon>
        <taxon>Orthonectida</taxon>
        <taxon>Rhopaluridae</taxon>
        <taxon>Intoshia</taxon>
    </lineage>
</organism>
<dbReference type="GO" id="GO:0006511">
    <property type="term" value="P:ubiquitin-dependent protein catabolic process"/>
    <property type="evidence" value="ECO:0007669"/>
    <property type="project" value="InterPro"/>
</dbReference>
<dbReference type="AlphaFoldDB" id="A0A177BF39"/>
<dbReference type="InterPro" id="IPR050115">
    <property type="entry name" value="Proteasome_alpha"/>
</dbReference>
<dbReference type="PROSITE" id="PS51475">
    <property type="entry name" value="PROTEASOME_ALPHA_2"/>
    <property type="match status" value="1"/>
</dbReference>
<keyword evidence="3" id="KW-0963">Cytoplasm</keyword>
<evidence type="ECO:0000313" key="5">
    <source>
        <dbReference type="EMBL" id="OAF72191.1"/>
    </source>
</evidence>
<dbReference type="InterPro" id="IPR029055">
    <property type="entry name" value="Ntn_hydrolases_N"/>
</dbReference>
<dbReference type="OrthoDB" id="431557at2759"/>
<dbReference type="InterPro" id="IPR023332">
    <property type="entry name" value="Proteasome_alpha-type"/>
</dbReference>
<dbReference type="PROSITE" id="PS00388">
    <property type="entry name" value="PROTEASOME_ALPHA_1"/>
    <property type="match status" value="1"/>
</dbReference>
<dbReference type="InterPro" id="IPR000426">
    <property type="entry name" value="Proteasome_asu_N"/>
</dbReference>
<dbReference type="GO" id="GO:0019773">
    <property type="term" value="C:proteasome core complex, alpha-subunit complex"/>
    <property type="evidence" value="ECO:0007669"/>
    <property type="project" value="UniProtKB-UniRule"/>
</dbReference>
<keyword evidence="1 2" id="KW-0647">Proteasome</keyword>
<protein>
    <recommendedName>
        <fullName evidence="3">Proteasome subunit alpha type</fullName>
    </recommendedName>
</protein>
<dbReference type="GO" id="GO:0005634">
    <property type="term" value="C:nucleus"/>
    <property type="evidence" value="ECO:0007669"/>
    <property type="project" value="UniProtKB-SubCell"/>
</dbReference>
<comment type="subunit">
    <text evidence="3">The 26S proteasome consists of a 20S proteasome core and two 19S regulatory subunits.</text>
</comment>
<evidence type="ECO:0000313" key="6">
    <source>
        <dbReference type="Proteomes" id="UP000078046"/>
    </source>
</evidence>
<dbReference type="Proteomes" id="UP000078046">
    <property type="component" value="Unassembled WGS sequence"/>
</dbReference>
<keyword evidence="3" id="KW-0539">Nucleus</keyword>
<dbReference type="EMBL" id="LWCA01000001">
    <property type="protein sequence ID" value="OAF72191.1"/>
    <property type="molecule type" value="Genomic_DNA"/>
</dbReference>
<comment type="similarity">
    <text evidence="2 3">Belongs to the peptidase T1A family.</text>
</comment>
<dbReference type="NCBIfam" id="NF003075">
    <property type="entry name" value="PRK03996.1"/>
    <property type="match status" value="1"/>
</dbReference>
<dbReference type="GO" id="GO:0005737">
    <property type="term" value="C:cytoplasm"/>
    <property type="evidence" value="ECO:0007669"/>
    <property type="project" value="UniProtKB-SubCell"/>
</dbReference>
<comment type="subcellular location">
    <subcellularLocation>
        <location evidence="3">Cytoplasm</location>
    </subcellularLocation>
    <subcellularLocation>
        <location evidence="3">Nucleus</location>
    </subcellularLocation>
</comment>
<dbReference type="Pfam" id="PF10584">
    <property type="entry name" value="Proteasome_A_N"/>
    <property type="match status" value="1"/>
</dbReference>
<evidence type="ECO:0000256" key="1">
    <source>
        <dbReference type="ARBA" id="ARBA00022942"/>
    </source>
</evidence>
<dbReference type="CDD" id="cd03750">
    <property type="entry name" value="proteasome_alpha_type_2"/>
    <property type="match status" value="1"/>
</dbReference>
<dbReference type="PANTHER" id="PTHR11599">
    <property type="entry name" value="PROTEASOME SUBUNIT ALPHA/BETA"/>
    <property type="match status" value="1"/>
</dbReference>
<reference evidence="5 6" key="1">
    <citation type="submission" date="2016-04" db="EMBL/GenBank/DDBJ databases">
        <title>The genome of Intoshia linei affirms orthonectids as highly simplified spiralians.</title>
        <authorList>
            <person name="Mikhailov K.V."/>
            <person name="Slusarev G.S."/>
            <person name="Nikitin M.A."/>
            <person name="Logacheva M.D."/>
            <person name="Penin A."/>
            <person name="Aleoshin V."/>
            <person name="Panchin Y.V."/>
        </authorList>
    </citation>
    <scope>NUCLEOTIDE SEQUENCE [LARGE SCALE GENOMIC DNA]</scope>
    <source>
        <strain evidence="5">Intl2013</strain>
        <tissue evidence="5">Whole animal</tissue>
    </source>
</reference>
<dbReference type="Pfam" id="PF00227">
    <property type="entry name" value="Proteasome"/>
    <property type="match status" value="1"/>
</dbReference>
<dbReference type="SMART" id="SM00948">
    <property type="entry name" value="Proteasome_A_N"/>
    <property type="match status" value="1"/>
</dbReference>
<evidence type="ECO:0000256" key="2">
    <source>
        <dbReference type="PROSITE-ProRule" id="PRU00808"/>
    </source>
</evidence>
<comment type="caution">
    <text evidence="5">The sequence shown here is derived from an EMBL/GenBank/DDBJ whole genome shotgun (WGS) entry which is preliminary data.</text>
</comment>
<accession>A0A177BF39</accession>
<gene>
    <name evidence="5" type="ORF">A3Q56_00006</name>
</gene>
<dbReference type="SUPFAM" id="SSF56235">
    <property type="entry name" value="N-terminal nucleophile aminohydrolases (Ntn hydrolases)"/>
    <property type="match status" value="1"/>
</dbReference>